<dbReference type="Proteomes" id="UP000265520">
    <property type="component" value="Unassembled WGS sequence"/>
</dbReference>
<keyword evidence="2" id="KW-1185">Reference proteome</keyword>
<sequence>VECGQWWWRWCRQLVKVPAPFTEKKRKLMVVWTVVWKVGESSSSICREEREKEIDEDVRG</sequence>
<feature type="non-terminal residue" evidence="1">
    <location>
        <position position="1"/>
    </location>
</feature>
<dbReference type="AlphaFoldDB" id="A0A392RC44"/>
<evidence type="ECO:0000313" key="1">
    <source>
        <dbReference type="EMBL" id="MCI33692.1"/>
    </source>
</evidence>
<reference evidence="1 2" key="1">
    <citation type="journal article" date="2018" name="Front. Plant Sci.">
        <title>Red Clover (Trifolium pratense) and Zigzag Clover (T. medium) - A Picture of Genomic Similarities and Differences.</title>
        <authorList>
            <person name="Dluhosova J."/>
            <person name="Istvanek J."/>
            <person name="Nedelnik J."/>
            <person name="Repkova J."/>
        </authorList>
    </citation>
    <scope>NUCLEOTIDE SEQUENCE [LARGE SCALE GENOMIC DNA]</scope>
    <source>
        <strain evidence="2">cv. 10/8</strain>
        <tissue evidence="1">Leaf</tissue>
    </source>
</reference>
<proteinExistence type="predicted"/>
<name>A0A392RC44_9FABA</name>
<accession>A0A392RC44</accession>
<comment type="caution">
    <text evidence="1">The sequence shown here is derived from an EMBL/GenBank/DDBJ whole genome shotgun (WGS) entry which is preliminary data.</text>
</comment>
<dbReference type="EMBL" id="LXQA010206616">
    <property type="protein sequence ID" value="MCI33692.1"/>
    <property type="molecule type" value="Genomic_DNA"/>
</dbReference>
<organism evidence="1 2">
    <name type="scientific">Trifolium medium</name>
    <dbReference type="NCBI Taxonomy" id="97028"/>
    <lineage>
        <taxon>Eukaryota</taxon>
        <taxon>Viridiplantae</taxon>
        <taxon>Streptophyta</taxon>
        <taxon>Embryophyta</taxon>
        <taxon>Tracheophyta</taxon>
        <taxon>Spermatophyta</taxon>
        <taxon>Magnoliopsida</taxon>
        <taxon>eudicotyledons</taxon>
        <taxon>Gunneridae</taxon>
        <taxon>Pentapetalae</taxon>
        <taxon>rosids</taxon>
        <taxon>fabids</taxon>
        <taxon>Fabales</taxon>
        <taxon>Fabaceae</taxon>
        <taxon>Papilionoideae</taxon>
        <taxon>50 kb inversion clade</taxon>
        <taxon>NPAAA clade</taxon>
        <taxon>Hologalegina</taxon>
        <taxon>IRL clade</taxon>
        <taxon>Trifolieae</taxon>
        <taxon>Trifolium</taxon>
    </lineage>
</organism>
<protein>
    <submittedName>
        <fullName evidence="1">Uncharacterized protein</fullName>
    </submittedName>
</protein>
<evidence type="ECO:0000313" key="2">
    <source>
        <dbReference type="Proteomes" id="UP000265520"/>
    </source>
</evidence>